<dbReference type="EMBL" id="JAAMPI010000522">
    <property type="protein sequence ID" value="KAF4630717.1"/>
    <property type="molecule type" value="Genomic_DNA"/>
</dbReference>
<dbReference type="GO" id="GO:0016787">
    <property type="term" value="F:hydrolase activity"/>
    <property type="evidence" value="ECO:0007669"/>
    <property type="project" value="InterPro"/>
</dbReference>
<evidence type="ECO:0000259" key="1">
    <source>
        <dbReference type="Pfam" id="PF01968"/>
    </source>
</evidence>
<dbReference type="SUPFAM" id="SSF160991">
    <property type="entry name" value="CV3147-like"/>
    <property type="match status" value="1"/>
</dbReference>
<dbReference type="Proteomes" id="UP000566819">
    <property type="component" value="Unassembled WGS sequence"/>
</dbReference>
<organism evidence="2 3">
    <name type="scientific">Cudoniella acicularis</name>
    <dbReference type="NCBI Taxonomy" id="354080"/>
    <lineage>
        <taxon>Eukaryota</taxon>
        <taxon>Fungi</taxon>
        <taxon>Dikarya</taxon>
        <taxon>Ascomycota</taxon>
        <taxon>Pezizomycotina</taxon>
        <taxon>Leotiomycetes</taxon>
        <taxon>Helotiales</taxon>
        <taxon>Tricladiaceae</taxon>
        <taxon>Cudoniella</taxon>
    </lineage>
</organism>
<protein>
    <recommendedName>
        <fullName evidence="1">Hydantoinase A/oxoprolinase domain-containing protein</fullName>
    </recommendedName>
</protein>
<accession>A0A8H4W1Z7</accession>
<dbReference type="Gene3D" id="3.40.1610.10">
    <property type="entry name" value="CV3147-like domain"/>
    <property type="match status" value="1"/>
</dbReference>
<keyword evidence="3" id="KW-1185">Reference proteome</keyword>
<sequence>MSGAAYLARSDQVQNEISMAPVVVADVGGTTTDVCALFPRQAGTWVEIGGVRSAFSMPKVVSVSLGRGTKIEQNGDIVTVGPESVGYFLTSKALVFGGDVLTASDIVVASQAAVIGDKSLVSHVSPKLVKEARQQIKVIQEHAIEGMKLIAEDAIVILVDGGSVVQIDTLDGVCEIIRPPFHDCANAVGAAMAKVSGEVDVVKILEGVNEGDIIEEVSTAAIRKTVLAGAQLETVKIVSIENMPFHPKTLDIPPQIRPFPDKDLVPSSSHVAKSNEILSNKDKDPLEFTSSPSALIDIETYRLEVDENGTWWVSEVDCEFLATGCSVSASGGGGPGYVCYLTARAAFKEGKRLSAVDINTVGFSAILY</sequence>
<dbReference type="PANTHER" id="PTHR11365:SF10">
    <property type="entry name" value="HYDANTOINASE_OXOPROLINASE"/>
    <property type="match status" value="1"/>
</dbReference>
<name>A0A8H4W1Z7_9HELO</name>
<dbReference type="InterPro" id="IPR002821">
    <property type="entry name" value="Hydantoinase_A"/>
</dbReference>
<proteinExistence type="predicted"/>
<evidence type="ECO:0000313" key="2">
    <source>
        <dbReference type="EMBL" id="KAF4630717.1"/>
    </source>
</evidence>
<dbReference type="PANTHER" id="PTHR11365">
    <property type="entry name" value="5-OXOPROLINASE RELATED"/>
    <property type="match status" value="1"/>
</dbReference>
<dbReference type="OrthoDB" id="5404895at2759"/>
<feature type="domain" description="Hydantoinase A/oxoprolinase" evidence="1">
    <location>
        <begin position="16"/>
        <end position="158"/>
    </location>
</feature>
<dbReference type="InterPro" id="IPR045079">
    <property type="entry name" value="Oxoprolinase-like"/>
</dbReference>
<dbReference type="Pfam" id="PF01968">
    <property type="entry name" value="Hydantoinase_A"/>
    <property type="match status" value="1"/>
</dbReference>
<evidence type="ECO:0000313" key="3">
    <source>
        <dbReference type="Proteomes" id="UP000566819"/>
    </source>
</evidence>
<dbReference type="InterPro" id="IPR043129">
    <property type="entry name" value="ATPase_NBD"/>
</dbReference>
<dbReference type="InterPro" id="IPR027479">
    <property type="entry name" value="S-Me-THD_N_sf"/>
</dbReference>
<gene>
    <name evidence="2" type="ORF">G7Y89_g7427</name>
</gene>
<reference evidence="2 3" key="1">
    <citation type="submission" date="2020-03" db="EMBL/GenBank/DDBJ databases">
        <title>Draft Genome Sequence of Cudoniella acicularis.</title>
        <authorList>
            <person name="Buettner E."/>
            <person name="Kellner H."/>
        </authorList>
    </citation>
    <scope>NUCLEOTIDE SEQUENCE [LARGE SCALE GENOMIC DNA]</scope>
    <source>
        <strain evidence="2 3">DSM 108380</strain>
    </source>
</reference>
<dbReference type="AlphaFoldDB" id="A0A8H4W1Z7"/>
<dbReference type="SUPFAM" id="SSF53067">
    <property type="entry name" value="Actin-like ATPase domain"/>
    <property type="match status" value="1"/>
</dbReference>
<comment type="caution">
    <text evidence="2">The sequence shown here is derived from an EMBL/GenBank/DDBJ whole genome shotgun (WGS) entry which is preliminary data.</text>
</comment>